<protein>
    <submittedName>
        <fullName evidence="1">Uncharacterized protein</fullName>
    </submittedName>
</protein>
<comment type="caution">
    <text evidence="1">The sequence shown here is derived from an EMBL/GenBank/DDBJ whole genome shotgun (WGS) entry which is preliminary data.</text>
</comment>
<evidence type="ECO:0000313" key="2">
    <source>
        <dbReference type="Proteomes" id="UP001165960"/>
    </source>
</evidence>
<organism evidence="1 2">
    <name type="scientific">Entomophthora muscae</name>
    <dbReference type="NCBI Taxonomy" id="34485"/>
    <lineage>
        <taxon>Eukaryota</taxon>
        <taxon>Fungi</taxon>
        <taxon>Fungi incertae sedis</taxon>
        <taxon>Zoopagomycota</taxon>
        <taxon>Entomophthoromycotina</taxon>
        <taxon>Entomophthoromycetes</taxon>
        <taxon>Entomophthorales</taxon>
        <taxon>Entomophthoraceae</taxon>
        <taxon>Entomophthora</taxon>
    </lineage>
</organism>
<dbReference type="Proteomes" id="UP001165960">
    <property type="component" value="Unassembled WGS sequence"/>
</dbReference>
<name>A0ACC2T2V8_9FUNG</name>
<sequence>MMGRFSLKVHPKSAGKLRIGRLFQCPDESDLTNLLVALGDVIDVLKRKATGVSGHDIQTEFNLPN</sequence>
<gene>
    <name evidence="1" type="ORF">DSO57_1022887</name>
</gene>
<accession>A0ACC2T2V8</accession>
<dbReference type="EMBL" id="QTSX02003667">
    <property type="protein sequence ID" value="KAJ9069009.1"/>
    <property type="molecule type" value="Genomic_DNA"/>
</dbReference>
<proteinExistence type="predicted"/>
<reference evidence="1" key="1">
    <citation type="submission" date="2022-04" db="EMBL/GenBank/DDBJ databases">
        <title>Genome of the entomopathogenic fungus Entomophthora muscae.</title>
        <authorList>
            <person name="Elya C."/>
            <person name="Lovett B.R."/>
            <person name="Lee E."/>
            <person name="Macias A.M."/>
            <person name="Hajek A.E."/>
            <person name="De Bivort B.L."/>
            <person name="Kasson M.T."/>
            <person name="De Fine Licht H.H."/>
            <person name="Stajich J.E."/>
        </authorList>
    </citation>
    <scope>NUCLEOTIDE SEQUENCE</scope>
    <source>
        <strain evidence="1">Berkeley</strain>
    </source>
</reference>
<evidence type="ECO:0000313" key="1">
    <source>
        <dbReference type="EMBL" id="KAJ9069009.1"/>
    </source>
</evidence>
<keyword evidence="2" id="KW-1185">Reference proteome</keyword>